<dbReference type="InterPro" id="IPR019799">
    <property type="entry name" value="Glyco_hydro_22_CS"/>
</dbReference>
<keyword evidence="1" id="KW-1015">Disulfide bond</keyword>
<organism evidence="5 6">
    <name type="scientific">Anolis carolinensis</name>
    <name type="common">Green anole</name>
    <name type="synonym">American chameleon</name>
    <dbReference type="NCBI Taxonomy" id="28377"/>
    <lineage>
        <taxon>Eukaryota</taxon>
        <taxon>Metazoa</taxon>
        <taxon>Chordata</taxon>
        <taxon>Craniata</taxon>
        <taxon>Vertebrata</taxon>
        <taxon>Euteleostomi</taxon>
        <taxon>Lepidosauria</taxon>
        <taxon>Squamata</taxon>
        <taxon>Bifurcata</taxon>
        <taxon>Unidentata</taxon>
        <taxon>Episquamata</taxon>
        <taxon>Toxicofera</taxon>
        <taxon>Iguania</taxon>
        <taxon>Dactyloidae</taxon>
        <taxon>Anolis</taxon>
    </lineage>
</organism>
<feature type="signal peptide" evidence="3">
    <location>
        <begin position="1"/>
        <end position="19"/>
    </location>
</feature>
<dbReference type="GeneTree" id="ENSGT00940000159227"/>
<dbReference type="PROSITE" id="PS51348">
    <property type="entry name" value="GLYCOSYL_HYDROL_F22_2"/>
    <property type="match status" value="1"/>
</dbReference>
<dbReference type="PRINTS" id="PR00137">
    <property type="entry name" value="LYSOZYME"/>
</dbReference>
<name>R4GBQ6_ANOCA</name>
<dbReference type="PRINTS" id="PR00135">
    <property type="entry name" value="LYZLACT"/>
</dbReference>
<dbReference type="SMART" id="SM00263">
    <property type="entry name" value="LYZ1"/>
    <property type="match status" value="1"/>
</dbReference>
<keyword evidence="6" id="KW-1185">Reference proteome</keyword>
<dbReference type="AlphaFoldDB" id="R4GBQ6"/>
<feature type="chain" id="PRO_5032701232" description="Glycosyl hydrolases family 22 (GH22) domain-containing protein" evidence="3">
    <location>
        <begin position="20"/>
        <end position="126"/>
    </location>
</feature>
<dbReference type="Gene3D" id="1.10.530.10">
    <property type="match status" value="1"/>
</dbReference>
<feature type="domain" description="Glycosyl hydrolases family 22 (GH22)" evidence="4">
    <location>
        <begin position="95"/>
        <end position="113"/>
    </location>
</feature>
<dbReference type="Ensembl" id="ENSACAT00000030165.2">
    <property type="protein sequence ID" value="ENSACAP00000022746.2"/>
    <property type="gene ID" value="ENSACAG00000028990.2"/>
</dbReference>
<dbReference type="PANTHER" id="PTHR11407:SF69">
    <property type="entry name" value="LYSOZYME C, MILK ISOZYME"/>
    <property type="match status" value="1"/>
</dbReference>
<evidence type="ECO:0000313" key="5">
    <source>
        <dbReference type="Ensembl" id="ENSACAP00000022746.2"/>
    </source>
</evidence>
<proteinExistence type="inferred from homology"/>
<dbReference type="SUPFAM" id="SSF53955">
    <property type="entry name" value="Lysozyme-like"/>
    <property type="match status" value="1"/>
</dbReference>
<dbReference type="HOGENOM" id="CLU_111620_0_1_1"/>
<evidence type="ECO:0000256" key="3">
    <source>
        <dbReference type="SAM" id="SignalP"/>
    </source>
</evidence>
<dbReference type="InterPro" id="IPR000974">
    <property type="entry name" value="Glyco_hydro_22_lys"/>
</dbReference>
<keyword evidence="3" id="KW-0732">Signal</keyword>
<comment type="similarity">
    <text evidence="2">Belongs to the glycosyl hydrolase 22 family.</text>
</comment>
<dbReference type="Bgee" id="ENSACAG00000028990">
    <property type="expression patterns" value="Expressed in heart and 3 other cell types or tissues"/>
</dbReference>
<reference evidence="5" key="1">
    <citation type="submission" date="2009-12" db="EMBL/GenBank/DDBJ databases">
        <title>The Genome Sequence of Anolis carolinensis (Green Anole Lizard).</title>
        <authorList>
            <consortium name="The Genome Sequencing Platform"/>
            <person name="Di Palma F."/>
            <person name="Alfoldi J."/>
            <person name="Heiman D."/>
            <person name="Young S."/>
            <person name="Grabherr M."/>
            <person name="Johnson J."/>
            <person name="Lander E.S."/>
            <person name="Lindblad-Toh K."/>
        </authorList>
    </citation>
    <scope>NUCLEOTIDE SEQUENCE [LARGE SCALE GENOMIC DNA]</scope>
    <source>
        <strain evidence="5">JBL SC #1</strain>
    </source>
</reference>
<reference evidence="5" key="3">
    <citation type="submission" date="2025-09" db="UniProtKB">
        <authorList>
            <consortium name="Ensembl"/>
        </authorList>
    </citation>
    <scope>IDENTIFICATION</scope>
</reference>
<dbReference type="FunFam" id="1.10.530.10:FF:000055">
    <property type="entry name" value="Uncharacterized protein"/>
    <property type="match status" value="1"/>
</dbReference>
<dbReference type="InParanoid" id="R4GBQ6"/>
<evidence type="ECO:0000259" key="4">
    <source>
        <dbReference type="PROSITE" id="PS00128"/>
    </source>
</evidence>
<accession>R4GBQ6</accession>
<dbReference type="InterPro" id="IPR023346">
    <property type="entry name" value="Lysozyme-like_dom_sf"/>
</dbReference>
<dbReference type="GO" id="GO:0003796">
    <property type="term" value="F:lysozyme activity"/>
    <property type="evidence" value="ECO:0000318"/>
    <property type="project" value="GO_Central"/>
</dbReference>
<dbReference type="Proteomes" id="UP000001646">
    <property type="component" value="Unplaced"/>
</dbReference>
<dbReference type="InterPro" id="IPR001916">
    <property type="entry name" value="Glyco_hydro_22"/>
</dbReference>
<evidence type="ECO:0000313" key="6">
    <source>
        <dbReference type="Proteomes" id="UP000001646"/>
    </source>
</evidence>
<sequence>MKLFPLVVLFHFAATGTKGKIFSRCHLAHILQDAKVEGYEGLGVADWVCFATHASKLDSAEILSFTGPHRNYGIFKLSNTDHCQDNSRESYTNLCQTCCTYFVNEDLSDDIQCLKMHIKNKGLDSW</sequence>
<protein>
    <recommendedName>
        <fullName evidence="4">Glycosyl hydrolases family 22 (GH22) domain-containing protein</fullName>
    </recommendedName>
</protein>
<dbReference type="Pfam" id="PF00062">
    <property type="entry name" value="Lys"/>
    <property type="match status" value="1"/>
</dbReference>
<gene>
    <name evidence="5" type="primary">LOC103281229</name>
</gene>
<dbReference type="PANTHER" id="PTHR11407">
    <property type="entry name" value="LYSOZYME C"/>
    <property type="match status" value="1"/>
</dbReference>
<evidence type="ECO:0000256" key="2">
    <source>
        <dbReference type="RuleBase" id="RU004440"/>
    </source>
</evidence>
<reference evidence="5" key="2">
    <citation type="submission" date="2025-08" db="UniProtKB">
        <authorList>
            <consortium name="Ensembl"/>
        </authorList>
    </citation>
    <scope>IDENTIFICATION</scope>
</reference>
<evidence type="ECO:0000256" key="1">
    <source>
        <dbReference type="ARBA" id="ARBA00023157"/>
    </source>
</evidence>
<dbReference type="PROSITE" id="PS00128">
    <property type="entry name" value="GLYCOSYL_HYDROL_F22_1"/>
    <property type="match status" value="1"/>
</dbReference>